<evidence type="ECO:0000313" key="2">
    <source>
        <dbReference type="EMBL" id="KIS67487.1"/>
    </source>
</evidence>
<evidence type="ECO:0000256" key="1">
    <source>
        <dbReference type="SAM" id="MobiDB-lite"/>
    </source>
</evidence>
<organism evidence="2 3">
    <name type="scientific">Mycosarcoma maydis</name>
    <name type="common">Corn smut fungus</name>
    <name type="synonym">Ustilago maydis</name>
    <dbReference type="NCBI Taxonomy" id="5270"/>
    <lineage>
        <taxon>Eukaryota</taxon>
        <taxon>Fungi</taxon>
        <taxon>Dikarya</taxon>
        <taxon>Basidiomycota</taxon>
        <taxon>Ustilaginomycotina</taxon>
        <taxon>Ustilaginomycetes</taxon>
        <taxon>Ustilaginales</taxon>
        <taxon>Ustilaginaceae</taxon>
        <taxon>Mycosarcoma</taxon>
    </lineage>
</organism>
<dbReference type="GeneID" id="23566872"/>
<proteinExistence type="predicted"/>
<dbReference type="GO" id="GO:0000076">
    <property type="term" value="P:DNA replication checkpoint signaling"/>
    <property type="evidence" value="ECO:0000318"/>
    <property type="project" value="GO_Central"/>
</dbReference>
<dbReference type="VEuPathDB" id="FungiDB:UMAG_10910"/>
<keyword evidence="3" id="KW-1185">Reference proteome</keyword>
<dbReference type="eggNOG" id="KOG2810">
    <property type="taxonomic scope" value="Eukaryota"/>
</dbReference>
<dbReference type="OrthoDB" id="60092at2759"/>
<dbReference type="GO" id="GO:0071479">
    <property type="term" value="P:cellular response to ionizing radiation"/>
    <property type="evidence" value="ECO:0000318"/>
    <property type="project" value="GO_Central"/>
</dbReference>
<protein>
    <recommendedName>
        <fullName evidence="4">DNA repair protein rad9</fullName>
    </recommendedName>
</protein>
<dbReference type="AlphaFoldDB" id="A0A0D1C0S5"/>
<dbReference type="Proteomes" id="UP000000561">
    <property type="component" value="Chromosome 13"/>
</dbReference>
<dbReference type="PANTHER" id="PTHR15237:SF0">
    <property type="entry name" value="CELL CYCLE CHECKPOINT CONTROL PROTEIN"/>
    <property type="match status" value="1"/>
</dbReference>
<feature type="compositionally biased region" description="Polar residues" evidence="1">
    <location>
        <begin position="322"/>
        <end position="337"/>
    </location>
</feature>
<dbReference type="InterPro" id="IPR046938">
    <property type="entry name" value="DNA_clamp_sf"/>
</dbReference>
<dbReference type="PANTHER" id="PTHR15237">
    <property type="entry name" value="DNA REPAIR PROTEIN RAD9"/>
    <property type="match status" value="1"/>
</dbReference>
<dbReference type="STRING" id="237631.A0A0D1C0S5"/>
<accession>A0A0D1C0S5</accession>
<gene>
    <name evidence="2" type="ORF">UMAG_10910</name>
</gene>
<feature type="region of interest" description="Disordered" evidence="1">
    <location>
        <begin position="320"/>
        <end position="381"/>
    </location>
</feature>
<sequence>MNAVISASDIKTLYSALHCLSRFSETFWLQCSSRNGEAHMRLSAINPTNSAFCMFAFDADFFLNISTESKEKIECQIQLKNILAILKTRGRNVERVSLIVSTAPACRFSMILHCQHCILKTHHFSYSPKRGLVPSADPNPRNFFSLNASTATEWLEHFLSSSRSGELCLVCTPDTCTARSKQEDLPDLKGGLRKSIATQVNIGMDEFKEYCVLEHVSMTFSLREFKATVSLAEAWRVPFEVNFSSANEPIFVRMRLESGVAAEFVIATTNAEKATQACAPDPRKLAASMARSTPRSPSPPALPYHSTPLIPIDHPDPLFFPSASQLSPHPTQQSLVQPTPVAQGGDPTEFLDPLRSRSHSPVLPTQIHPPPVARKRFKPLF</sequence>
<dbReference type="GO" id="GO:0006281">
    <property type="term" value="P:DNA repair"/>
    <property type="evidence" value="ECO:0000318"/>
    <property type="project" value="GO_Central"/>
</dbReference>
<dbReference type="EMBL" id="CM003152">
    <property type="protein sequence ID" value="KIS67487.1"/>
    <property type="molecule type" value="Genomic_DNA"/>
</dbReference>
<dbReference type="GO" id="GO:0030896">
    <property type="term" value="C:checkpoint clamp complex"/>
    <property type="evidence" value="ECO:0000318"/>
    <property type="project" value="GO_Central"/>
</dbReference>
<reference evidence="2 3" key="1">
    <citation type="journal article" date="2006" name="Nature">
        <title>Insights from the genome of the biotrophic fungal plant pathogen Ustilago maydis.</title>
        <authorList>
            <person name="Kamper J."/>
            <person name="Kahmann R."/>
            <person name="Bolker M."/>
            <person name="Ma L.J."/>
            <person name="Brefort T."/>
            <person name="Saville B.J."/>
            <person name="Banuett F."/>
            <person name="Kronstad J.W."/>
            <person name="Gold S.E."/>
            <person name="Muller O."/>
            <person name="Perlin M.H."/>
            <person name="Wosten H.A."/>
            <person name="de Vries R."/>
            <person name="Ruiz-Herrera J."/>
            <person name="Reynaga-Pena C.G."/>
            <person name="Snetselaar K."/>
            <person name="McCann M."/>
            <person name="Perez-Martin J."/>
            <person name="Feldbrugge M."/>
            <person name="Basse C.W."/>
            <person name="Steinberg G."/>
            <person name="Ibeas J.I."/>
            <person name="Holloman W."/>
            <person name="Guzman P."/>
            <person name="Farman M."/>
            <person name="Stajich J.E."/>
            <person name="Sentandreu R."/>
            <person name="Gonzalez-Prieto J.M."/>
            <person name="Kennell J.C."/>
            <person name="Molina L."/>
            <person name="Schirawski J."/>
            <person name="Mendoza-Mendoza A."/>
            <person name="Greilinger D."/>
            <person name="Munch K."/>
            <person name="Rossel N."/>
            <person name="Scherer M."/>
            <person name="Vranes M."/>
            <person name="Ladendorf O."/>
            <person name="Vincon V."/>
            <person name="Fuchs U."/>
            <person name="Sandrock B."/>
            <person name="Meng S."/>
            <person name="Ho E.C."/>
            <person name="Cahill M.J."/>
            <person name="Boyce K.J."/>
            <person name="Klose J."/>
            <person name="Klosterman S.J."/>
            <person name="Deelstra H.J."/>
            <person name="Ortiz-Castellanos L."/>
            <person name="Li W."/>
            <person name="Sanchez-Alonso P."/>
            <person name="Schreier P.H."/>
            <person name="Hauser-Hahn I."/>
            <person name="Vaupel M."/>
            <person name="Koopmann E."/>
            <person name="Friedrich G."/>
            <person name="Voss H."/>
            <person name="Schluter T."/>
            <person name="Margolis J."/>
            <person name="Platt D."/>
            <person name="Swimmer C."/>
            <person name="Gnirke A."/>
            <person name="Chen F."/>
            <person name="Vysotskaia V."/>
            <person name="Mannhaupt G."/>
            <person name="Guldener U."/>
            <person name="Munsterkotter M."/>
            <person name="Haase D."/>
            <person name="Oesterheld M."/>
            <person name="Mewes H.W."/>
            <person name="Mauceli E.W."/>
            <person name="DeCaprio D."/>
            <person name="Wade C.M."/>
            <person name="Butler J."/>
            <person name="Young S."/>
            <person name="Jaffe D.B."/>
            <person name="Calvo S."/>
            <person name="Nusbaum C."/>
            <person name="Galagan J."/>
            <person name="Birren B.W."/>
        </authorList>
    </citation>
    <scope>NUCLEOTIDE SEQUENCE [LARGE SCALE GENOMIC DNA]</scope>
    <source>
        <strain evidence="3">DSM 14603 / FGSC 9021 / UM521</strain>
    </source>
</reference>
<dbReference type="Pfam" id="PF04139">
    <property type="entry name" value="Rad9"/>
    <property type="match status" value="1"/>
</dbReference>
<dbReference type="KEGG" id="uma:UMAG_10910"/>
<dbReference type="SUPFAM" id="SSF55979">
    <property type="entry name" value="DNA clamp"/>
    <property type="match status" value="1"/>
</dbReference>
<dbReference type="Gene3D" id="3.70.10.10">
    <property type="match status" value="1"/>
</dbReference>
<dbReference type="InterPro" id="IPR007268">
    <property type="entry name" value="Rad9/Ddc1"/>
</dbReference>
<dbReference type="InParanoid" id="A0A0D1C0S5"/>
<evidence type="ECO:0008006" key="4">
    <source>
        <dbReference type="Google" id="ProtNLM"/>
    </source>
</evidence>
<dbReference type="GO" id="GO:0031573">
    <property type="term" value="P:mitotic intra-S DNA damage checkpoint signaling"/>
    <property type="evidence" value="ECO:0000318"/>
    <property type="project" value="GO_Central"/>
</dbReference>
<name>A0A0D1C0S5_MYCMD</name>
<dbReference type="RefSeq" id="XP_011390968.1">
    <property type="nucleotide sequence ID" value="XM_011392666.1"/>
</dbReference>
<evidence type="ECO:0000313" key="3">
    <source>
        <dbReference type="Proteomes" id="UP000000561"/>
    </source>
</evidence>